<organism evidence="1 2">
    <name type="scientific">Batillaria attramentaria</name>
    <dbReference type="NCBI Taxonomy" id="370345"/>
    <lineage>
        <taxon>Eukaryota</taxon>
        <taxon>Metazoa</taxon>
        <taxon>Spiralia</taxon>
        <taxon>Lophotrochozoa</taxon>
        <taxon>Mollusca</taxon>
        <taxon>Gastropoda</taxon>
        <taxon>Caenogastropoda</taxon>
        <taxon>Sorbeoconcha</taxon>
        <taxon>Cerithioidea</taxon>
        <taxon>Batillariidae</taxon>
        <taxon>Batillaria</taxon>
    </lineage>
</organism>
<evidence type="ECO:0000313" key="1">
    <source>
        <dbReference type="EMBL" id="KAK7488500.1"/>
    </source>
</evidence>
<proteinExistence type="predicted"/>
<evidence type="ECO:0008006" key="3">
    <source>
        <dbReference type="Google" id="ProtNLM"/>
    </source>
</evidence>
<name>A0ABD0KNX7_9CAEN</name>
<evidence type="ECO:0000313" key="2">
    <source>
        <dbReference type="Proteomes" id="UP001519460"/>
    </source>
</evidence>
<reference evidence="1 2" key="1">
    <citation type="journal article" date="2023" name="Sci. Data">
        <title>Genome assembly of the Korean intertidal mud-creeper Batillaria attramentaria.</title>
        <authorList>
            <person name="Patra A.K."/>
            <person name="Ho P.T."/>
            <person name="Jun S."/>
            <person name="Lee S.J."/>
            <person name="Kim Y."/>
            <person name="Won Y.J."/>
        </authorList>
    </citation>
    <scope>NUCLEOTIDE SEQUENCE [LARGE SCALE GENOMIC DNA]</scope>
    <source>
        <strain evidence="1">Wonlab-2016</strain>
    </source>
</reference>
<sequence>MWPLTGREIDKSGEESSRQILTVHSHPSAFHKSVLPHHIAPVAAGLAVVAANDVVIHLTDYGHQAAGEGERRSVLSRMMGRHPHPSNLVIGCRHTARAPSDAMRAQYLLAGDIHIFACASLMCIITPPPTPHPPRPQLT</sequence>
<dbReference type="Proteomes" id="UP001519460">
    <property type="component" value="Unassembled WGS sequence"/>
</dbReference>
<dbReference type="AlphaFoldDB" id="A0ABD0KNX7"/>
<keyword evidence="2" id="KW-1185">Reference proteome</keyword>
<comment type="caution">
    <text evidence="1">The sequence shown here is derived from an EMBL/GenBank/DDBJ whole genome shotgun (WGS) entry which is preliminary data.</text>
</comment>
<dbReference type="EMBL" id="JACVVK020000150">
    <property type="protein sequence ID" value="KAK7488500.1"/>
    <property type="molecule type" value="Genomic_DNA"/>
</dbReference>
<accession>A0ABD0KNX7</accession>
<gene>
    <name evidence="1" type="ORF">BaRGS_00020285</name>
</gene>
<protein>
    <recommendedName>
        <fullName evidence="3">Phytochrome</fullName>
    </recommendedName>
</protein>